<sequence length="311" mass="35561">MQLEVTTDSTSLSYWLNWRVLVCAIWVFTPMVTASVMIWKYEDLDYLKSGRREIQQGENQNENQNFCESEAWKPCLKQIHPIWLLAFRVAAFCILLASLIVKLVISGGVIFYYYTQWTFTLVTIYFGCGCLLSIYGCYQYNKLNSLRSPVGTDTEEGLYMPLMGEETTSILRKKNVSNPQQANNISRLPGICNYVFQILFQMNAGAVVLTDCVYWSVIFPFLTIKDYDLNFMTVNMHTINAILLFGDATLNCLVLPDSSNACALLWIICTNSETETSLFVEMVSLVLSVFLAVLKMKRFMMLELFPSQIES</sequence>
<organism evidence="2 3">
    <name type="scientific">Rhamnella rubrinervis</name>
    <dbReference type="NCBI Taxonomy" id="2594499"/>
    <lineage>
        <taxon>Eukaryota</taxon>
        <taxon>Viridiplantae</taxon>
        <taxon>Streptophyta</taxon>
        <taxon>Embryophyta</taxon>
        <taxon>Tracheophyta</taxon>
        <taxon>Spermatophyta</taxon>
        <taxon>Magnoliopsida</taxon>
        <taxon>eudicotyledons</taxon>
        <taxon>Gunneridae</taxon>
        <taxon>Pentapetalae</taxon>
        <taxon>rosids</taxon>
        <taxon>fabids</taxon>
        <taxon>Rosales</taxon>
        <taxon>Rhamnaceae</taxon>
        <taxon>rhamnoid group</taxon>
        <taxon>Rhamneae</taxon>
        <taxon>Rhamnella</taxon>
    </lineage>
</organism>
<dbReference type="PANTHER" id="PTHR12242">
    <property type="entry name" value="OS02G0130600 PROTEIN-RELATED"/>
    <property type="match status" value="1"/>
</dbReference>
<dbReference type="Proteomes" id="UP000796880">
    <property type="component" value="Unassembled WGS sequence"/>
</dbReference>
<proteinExistence type="predicted"/>
<feature type="transmembrane region" description="Helical" evidence="1">
    <location>
        <begin position="117"/>
        <end position="138"/>
    </location>
</feature>
<comment type="caution">
    <text evidence="2">The sequence shown here is derived from an EMBL/GenBank/DDBJ whole genome shotgun (WGS) entry which is preliminary data.</text>
</comment>
<keyword evidence="3" id="KW-1185">Reference proteome</keyword>
<accession>A0A8K0H2V1</accession>
<keyword evidence="1" id="KW-0812">Transmembrane</keyword>
<evidence type="ECO:0000256" key="1">
    <source>
        <dbReference type="SAM" id="Phobius"/>
    </source>
</evidence>
<name>A0A8K0H2V1_9ROSA</name>
<reference evidence="2" key="1">
    <citation type="submission" date="2020-03" db="EMBL/GenBank/DDBJ databases">
        <title>A high-quality chromosome-level genome assembly of a woody plant with both climbing and erect habits, Rhamnella rubrinervis.</title>
        <authorList>
            <person name="Lu Z."/>
            <person name="Yang Y."/>
            <person name="Zhu X."/>
            <person name="Sun Y."/>
        </authorList>
    </citation>
    <scope>NUCLEOTIDE SEQUENCE</scope>
    <source>
        <strain evidence="2">BYM</strain>
        <tissue evidence="2">Leaf</tissue>
    </source>
</reference>
<dbReference type="OrthoDB" id="419711at2759"/>
<dbReference type="EMBL" id="VOIH02000006">
    <property type="protein sequence ID" value="KAF3444633.1"/>
    <property type="molecule type" value="Genomic_DNA"/>
</dbReference>
<feature type="transmembrane region" description="Helical" evidence="1">
    <location>
        <begin position="204"/>
        <end position="224"/>
    </location>
</feature>
<protein>
    <submittedName>
        <fullName evidence="2">Uncharacterized protein</fullName>
    </submittedName>
</protein>
<keyword evidence="1" id="KW-1133">Transmembrane helix</keyword>
<feature type="transmembrane region" description="Helical" evidence="1">
    <location>
        <begin position="82"/>
        <end position="105"/>
    </location>
</feature>
<gene>
    <name evidence="2" type="ORF">FNV43_RR14326</name>
</gene>
<dbReference type="PANTHER" id="PTHR12242:SF29">
    <property type="entry name" value="TRANSMEMBRANE PROTEIN"/>
    <property type="match status" value="1"/>
</dbReference>
<evidence type="ECO:0000313" key="2">
    <source>
        <dbReference type="EMBL" id="KAF3444633.1"/>
    </source>
</evidence>
<feature type="transmembrane region" description="Helical" evidence="1">
    <location>
        <begin position="18"/>
        <end position="39"/>
    </location>
</feature>
<keyword evidence="1" id="KW-0472">Membrane</keyword>
<dbReference type="AlphaFoldDB" id="A0A8K0H2V1"/>
<dbReference type="GO" id="GO:0016020">
    <property type="term" value="C:membrane"/>
    <property type="evidence" value="ECO:0007669"/>
    <property type="project" value="TreeGrafter"/>
</dbReference>
<evidence type="ECO:0000313" key="3">
    <source>
        <dbReference type="Proteomes" id="UP000796880"/>
    </source>
</evidence>
<feature type="transmembrane region" description="Helical" evidence="1">
    <location>
        <begin position="276"/>
        <end position="294"/>
    </location>
</feature>